<organism evidence="1 2">
    <name type="scientific">Durusdinium trenchii</name>
    <dbReference type="NCBI Taxonomy" id="1381693"/>
    <lineage>
        <taxon>Eukaryota</taxon>
        <taxon>Sar</taxon>
        <taxon>Alveolata</taxon>
        <taxon>Dinophyceae</taxon>
        <taxon>Suessiales</taxon>
        <taxon>Symbiodiniaceae</taxon>
        <taxon>Durusdinium</taxon>
    </lineage>
</organism>
<evidence type="ECO:0000313" key="1">
    <source>
        <dbReference type="EMBL" id="CAK9077726.1"/>
    </source>
</evidence>
<proteinExistence type="predicted"/>
<dbReference type="PANTHER" id="PTHR33153:SF3">
    <property type="entry name" value="TRAFFICKING PROTEIN PARTICLE COMPLEX SUBUNIT 11 DOMAIN-CONTAINING PROTEIN"/>
    <property type="match status" value="1"/>
</dbReference>
<dbReference type="PANTHER" id="PTHR33153">
    <property type="entry name" value="MYND-TYPE DOMAIN-CONTAINING PROTEIN"/>
    <property type="match status" value="1"/>
</dbReference>
<protein>
    <submittedName>
        <fullName evidence="1">Uncharacterized protein</fullName>
    </submittedName>
</protein>
<name>A0ABP0PNY1_9DINO</name>
<dbReference type="EMBL" id="CAXAMN010023456">
    <property type="protein sequence ID" value="CAK9077726.1"/>
    <property type="molecule type" value="Genomic_DNA"/>
</dbReference>
<evidence type="ECO:0000313" key="2">
    <source>
        <dbReference type="Proteomes" id="UP001642484"/>
    </source>
</evidence>
<keyword evidence="2" id="KW-1185">Reference proteome</keyword>
<dbReference type="Proteomes" id="UP001642484">
    <property type="component" value="Unassembled WGS sequence"/>
</dbReference>
<sequence length="336" mass="37896">MSAFQILTQSSKTYINRLVQAIDSGAVTPPTDGRSLREQRESPQTASANGFFLHLYENLAEPLAETILPDPDDDGDHELHRVAVASEAFQKGERAKDDFNEFILAEANPVVALGVPNDDREQRWIPHCTLADLYDQYCFSFVSRGETPCSQSVFNKCWKDKWCGVIRIRRVSQHAQCDSCAKYKAYRQAAKTEEDKENVQKAYRKHLAQVFADRDLAGSYIKHAELSAKGDTTIPFRQRTLMISLDGMDQAKYKVPRNMAGCKLFESHWRPTLHCVGILVHGIAEIYYISNPDLPKSSNTQMTVLCSLYVIKAPVYSLSDVVHVCVFQSLWGVRPG</sequence>
<comment type="caution">
    <text evidence="1">The sequence shown here is derived from an EMBL/GenBank/DDBJ whole genome shotgun (WGS) entry which is preliminary data.</text>
</comment>
<accession>A0ABP0PNY1</accession>
<reference evidence="1 2" key="1">
    <citation type="submission" date="2024-02" db="EMBL/GenBank/DDBJ databases">
        <authorList>
            <person name="Chen Y."/>
            <person name="Shah S."/>
            <person name="Dougan E. K."/>
            <person name="Thang M."/>
            <person name="Chan C."/>
        </authorList>
    </citation>
    <scope>NUCLEOTIDE SEQUENCE [LARGE SCALE GENOMIC DNA]</scope>
</reference>
<gene>
    <name evidence="1" type="ORF">CCMP2556_LOCUS38308</name>
</gene>